<accession>J1HDR7</accession>
<name>J1HDR7_9ACTO</name>
<protein>
    <submittedName>
        <fullName evidence="2">Uncharacterized protein</fullName>
    </submittedName>
</protein>
<reference evidence="2 3" key="1">
    <citation type="submission" date="2012-05" db="EMBL/GenBank/DDBJ databases">
        <authorList>
            <person name="Harkins D.M."/>
            <person name="Madupu R."/>
            <person name="Durkin A.S."/>
            <person name="Torralba M."/>
            <person name="Methe B."/>
            <person name="Sutton G.G."/>
            <person name="Nelson K.E."/>
        </authorList>
    </citation>
    <scope>NUCLEOTIDE SEQUENCE [LARGE SCALE GENOMIC DNA]</scope>
    <source>
        <strain evidence="2 3">F0489</strain>
    </source>
</reference>
<feature type="region of interest" description="Disordered" evidence="1">
    <location>
        <begin position="69"/>
        <end position="118"/>
    </location>
</feature>
<dbReference type="Gene3D" id="3.40.50.1000">
    <property type="entry name" value="HAD superfamily/HAD-like"/>
    <property type="match status" value="1"/>
</dbReference>
<feature type="region of interest" description="Disordered" evidence="1">
    <location>
        <begin position="1"/>
        <end position="22"/>
    </location>
</feature>
<sequence>MGAEQVGADDPESGEQGVGRIPRRLDTVVARMHEHGVVFAPASGRQLANLRATLGTTITQSPIIAENGMITEPHGHDSTNRACASPPRSADRSHAAAGPTAHTAASSRTPAASCHRRQ</sequence>
<dbReference type="InterPro" id="IPR036412">
    <property type="entry name" value="HAD-like_sf"/>
</dbReference>
<feature type="compositionally biased region" description="Low complexity" evidence="1">
    <location>
        <begin position="95"/>
        <end position="107"/>
    </location>
</feature>
<evidence type="ECO:0000313" key="2">
    <source>
        <dbReference type="EMBL" id="EJF43573.1"/>
    </source>
</evidence>
<dbReference type="Proteomes" id="UP000002941">
    <property type="component" value="Unassembled WGS sequence"/>
</dbReference>
<evidence type="ECO:0000313" key="3">
    <source>
        <dbReference type="Proteomes" id="UP000002941"/>
    </source>
</evidence>
<dbReference type="SUPFAM" id="SSF56784">
    <property type="entry name" value="HAD-like"/>
    <property type="match status" value="1"/>
</dbReference>
<dbReference type="InterPro" id="IPR023214">
    <property type="entry name" value="HAD_sf"/>
</dbReference>
<keyword evidence="3" id="KW-1185">Reference proteome</keyword>
<gene>
    <name evidence="2" type="ORF">HMPREF1318_2522</name>
</gene>
<dbReference type="AlphaFoldDB" id="J1HDR7"/>
<comment type="caution">
    <text evidence="2">The sequence shown here is derived from an EMBL/GenBank/DDBJ whole genome shotgun (WGS) entry which is preliminary data.</text>
</comment>
<proteinExistence type="predicted"/>
<evidence type="ECO:0000256" key="1">
    <source>
        <dbReference type="SAM" id="MobiDB-lite"/>
    </source>
</evidence>
<dbReference type="EMBL" id="AKFT01000123">
    <property type="protein sequence ID" value="EJF43573.1"/>
    <property type="molecule type" value="Genomic_DNA"/>
</dbReference>
<organism evidence="2 3">
    <name type="scientific">Actinomyces massiliensis F0489</name>
    <dbReference type="NCBI Taxonomy" id="1125718"/>
    <lineage>
        <taxon>Bacteria</taxon>
        <taxon>Bacillati</taxon>
        <taxon>Actinomycetota</taxon>
        <taxon>Actinomycetes</taxon>
        <taxon>Actinomycetales</taxon>
        <taxon>Actinomycetaceae</taxon>
        <taxon>Actinomyces</taxon>
    </lineage>
</organism>